<protein>
    <submittedName>
        <fullName evidence="1">Dihydrodipicolinate synthase family</fullName>
    </submittedName>
</protein>
<dbReference type="EMBL" id="UOEP01000026">
    <property type="protein sequence ID" value="VAW13689.1"/>
    <property type="molecule type" value="Genomic_DNA"/>
</dbReference>
<dbReference type="SUPFAM" id="SSF51569">
    <property type="entry name" value="Aldolase"/>
    <property type="match status" value="1"/>
</dbReference>
<gene>
    <name evidence="1" type="ORF">MNBD_BACTEROID01-562</name>
</gene>
<dbReference type="GO" id="GO:0008747">
    <property type="term" value="F:N-acetylneuraminate lyase activity"/>
    <property type="evidence" value="ECO:0007669"/>
    <property type="project" value="TreeGrafter"/>
</dbReference>
<dbReference type="AlphaFoldDB" id="A0A3B0TNA2"/>
<dbReference type="Pfam" id="PF00701">
    <property type="entry name" value="DHDPS"/>
    <property type="match status" value="1"/>
</dbReference>
<sequence length="301" mass="32957">MDLQIKGIIPPMLTPLDSMADIDEEGVRSLVAHLLGSGIHGLFILGTNGEAPGLSYRLRKEFISLTCGLVNKRVPVLVGITDTSFEGSLEIANHSKEAGADAVVVAPPYYMPITQKEMQAYLENLSRELPLPFLLYNMPSHTKLHLAIETVKRAKELGALGIKDSSGDMLYLYSILDEFKDSPEFSIITGTELFMPELIMNGGHGAIAGGANIFPGLFVDLYNAAKQKDFEKVAVLRQSVMKLYKTIYNVGDSPAKTIIGIKCALSVLGICNDYMAPPLTRFSASERKKIEMYLGEIKELL</sequence>
<dbReference type="SMART" id="SM01130">
    <property type="entry name" value="DHDPS"/>
    <property type="match status" value="1"/>
</dbReference>
<dbReference type="PANTHER" id="PTHR42849">
    <property type="entry name" value="N-ACETYLNEURAMINATE LYASE"/>
    <property type="match status" value="1"/>
</dbReference>
<accession>A0A3B0TNA2</accession>
<dbReference type="PANTHER" id="PTHR42849:SF1">
    <property type="entry name" value="N-ACETYLNEURAMINATE LYASE"/>
    <property type="match status" value="1"/>
</dbReference>
<dbReference type="GO" id="GO:0005829">
    <property type="term" value="C:cytosol"/>
    <property type="evidence" value="ECO:0007669"/>
    <property type="project" value="TreeGrafter"/>
</dbReference>
<evidence type="ECO:0000313" key="1">
    <source>
        <dbReference type="EMBL" id="VAW13689.1"/>
    </source>
</evidence>
<dbReference type="InterPro" id="IPR013785">
    <property type="entry name" value="Aldolase_TIM"/>
</dbReference>
<dbReference type="PIRSF" id="PIRSF001365">
    <property type="entry name" value="DHDPS"/>
    <property type="match status" value="1"/>
</dbReference>
<dbReference type="GO" id="GO:0019262">
    <property type="term" value="P:N-acetylneuraminate catabolic process"/>
    <property type="evidence" value="ECO:0007669"/>
    <property type="project" value="TreeGrafter"/>
</dbReference>
<proteinExistence type="predicted"/>
<organism evidence="1">
    <name type="scientific">hydrothermal vent metagenome</name>
    <dbReference type="NCBI Taxonomy" id="652676"/>
    <lineage>
        <taxon>unclassified sequences</taxon>
        <taxon>metagenomes</taxon>
        <taxon>ecological metagenomes</taxon>
    </lineage>
</organism>
<name>A0A3B0TNA2_9ZZZZ</name>
<dbReference type="PRINTS" id="PR00146">
    <property type="entry name" value="DHPICSNTHASE"/>
</dbReference>
<reference evidence="1" key="1">
    <citation type="submission" date="2018-06" db="EMBL/GenBank/DDBJ databases">
        <authorList>
            <person name="Zhirakovskaya E."/>
        </authorList>
    </citation>
    <scope>NUCLEOTIDE SEQUENCE</scope>
</reference>
<dbReference type="CDD" id="cd00408">
    <property type="entry name" value="DHDPS-like"/>
    <property type="match status" value="1"/>
</dbReference>
<dbReference type="InterPro" id="IPR002220">
    <property type="entry name" value="DapA-like"/>
</dbReference>
<dbReference type="Gene3D" id="3.20.20.70">
    <property type="entry name" value="Aldolase class I"/>
    <property type="match status" value="1"/>
</dbReference>